<keyword evidence="1" id="KW-1133">Transmembrane helix</keyword>
<reference evidence="2 3" key="1">
    <citation type="submission" date="2019-07" db="EMBL/GenBank/DDBJ databases">
        <title>Full genome sequence of Devosia sp. Gsoil 520.</title>
        <authorList>
            <person name="Im W.-T."/>
        </authorList>
    </citation>
    <scope>NUCLEOTIDE SEQUENCE [LARGE SCALE GENOMIC DNA]</scope>
    <source>
        <strain evidence="2 3">Gsoil 520</strain>
    </source>
</reference>
<dbReference type="InterPro" id="IPR005325">
    <property type="entry name" value="DUF308_memb"/>
</dbReference>
<sequence>MSSIAANTARSTGARWLKQYYLYRAAFSAVWVAAALTLGQQSFVLGAILLVIYPLWDAAANYVDALGNGGLAGNRIQAINVFVSSATALAVLAALQMGLSAVLAVFGVWAVLSGLLQLATAIRRWKAGAQWAMVLSGGQSALAGAFFVFQAQQAVPAVLPVIAGYAGFGAVYFLVSALWLIVRQSKHGVGEAQGA</sequence>
<evidence type="ECO:0000256" key="1">
    <source>
        <dbReference type="SAM" id="Phobius"/>
    </source>
</evidence>
<feature type="transmembrane region" description="Helical" evidence="1">
    <location>
        <begin position="131"/>
        <end position="151"/>
    </location>
</feature>
<feature type="transmembrane region" description="Helical" evidence="1">
    <location>
        <begin position="101"/>
        <end position="119"/>
    </location>
</feature>
<keyword evidence="1" id="KW-0472">Membrane</keyword>
<dbReference type="EMBL" id="CP042304">
    <property type="protein sequence ID" value="QDZ12546.1"/>
    <property type="molecule type" value="Genomic_DNA"/>
</dbReference>
<feature type="transmembrane region" description="Helical" evidence="1">
    <location>
        <begin position="75"/>
        <end position="95"/>
    </location>
</feature>
<gene>
    <name evidence="2" type="ORF">FPZ08_18400</name>
</gene>
<keyword evidence="1" id="KW-0812">Transmembrane</keyword>
<dbReference type="Proteomes" id="UP000315364">
    <property type="component" value="Chromosome"/>
</dbReference>
<dbReference type="Pfam" id="PF03729">
    <property type="entry name" value="DUF308"/>
    <property type="match status" value="1"/>
</dbReference>
<dbReference type="OrthoDB" id="960912at2"/>
<feature type="transmembrane region" description="Helical" evidence="1">
    <location>
        <begin position="44"/>
        <end position="63"/>
    </location>
</feature>
<evidence type="ECO:0000313" key="3">
    <source>
        <dbReference type="Proteomes" id="UP000315364"/>
    </source>
</evidence>
<name>A0A5B8LX24_9HYPH</name>
<organism evidence="2 3">
    <name type="scientific">Devosia ginsengisoli</name>
    <dbReference type="NCBI Taxonomy" id="400770"/>
    <lineage>
        <taxon>Bacteria</taxon>
        <taxon>Pseudomonadati</taxon>
        <taxon>Pseudomonadota</taxon>
        <taxon>Alphaproteobacteria</taxon>
        <taxon>Hyphomicrobiales</taxon>
        <taxon>Devosiaceae</taxon>
        <taxon>Devosia</taxon>
    </lineage>
</organism>
<keyword evidence="3" id="KW-1185">Reference proteome</keyword>
<feature type="transmembrane region" description="Helical" evidence="1">
    <location>
        <begin position="157"/>
        <end position="182"/>
    </location>
</feature>
<dbReference type="KEGG" id="dea:FPZ08_18400"/>
<dbReference type="RefSeq" id="WP_146291670.1">
    <property type="nucleotide sequence ID" value="NZ_CP042304.1"/>
</dbReference>
<dbReference type="AlphaFoldDB" id="A0A5B8LX24"/>
<feature type="transmembrane region" description="Helical" evidence="1">
    <location>
        <begin position="21"/>
        <end position="38"/>
    </location>
</feature>
<proteinExistence type="predicted"/>
<protein>
    <submittedName>
        <fullName evidence="2">DUF308 domain-containing protein</fullName>
    </submittedName>
</protein>
<accession>A0A5B8LX24</accession>
<evidence type="ECO:0000313" key="2">
    <source>
        <dbReference type="EMBL" id="QDZ12546.1"/>
    </source>
</evidence>